<dbReference type="SUPFAM" id="SSF53383">
    <property type="entry name" value="PLP-dependent transferases"/>
    <property type="match status" value="1"/>
</dbReference>
<keyword evidence="5" id="KW-1185">Reference proteome</keyword>
<sequence>MSGQEKRTPIPMVDLQSEFSLLKPMLLKEIMEVLESGHYILGKKGQLFELRLADYVDAGFASGVANGTDALYIALKSLGIGAGDEVVTTPFTFFATGEVIAQTGATPVFADIESDTYNLDPKEIESKITDKTKAIIVVHLFGQAANMDAIQEIAKKHHLYVIEDACQAIGTEFKGERVGALGDIGCFSFFPSKSLGAFGDAGIIVTNQESLSHKVTQLRNHGSTSKYMHESIGQNSRLDEIQAAVLLVKLTFLDLFLHKRKEIAKRYSEGLVDSIKKPIVPNSRAHTFHQYCIELDERDQLADYLKQEGIASAVYYPVPLHLQKVFAGLGYKKGDFPVAEQAANRILALPISPELSIDAQYTIIECVNQFIKKG</sequence>
<keyword evidence="1 3" id="KW-0663">Pyridoxal phosphate</keyword>
<dbReference type="CDD" id="cd00616">
    <property type="entry name" value="AHBA_syn"/>
    <property type="match status" value="1"/>
</dbReference>
<dbReference type="PIRSF" id="PIRSF000390">
    <property type="entry name" value="PLP_StrS"/>
    <property type="match status" value="1"/>
</dbReference>
<dbReference type="Gene3D" id="3.90.1150.10">
    <property type="entry name" value="Aspartate Aminotransferase, domain 1"/>
    <property type="match status" value="1"/>
</dbReference>
<dbReference type="Proteomes" id="UP001179280">
    <property type="component" value="Unassembled WGS sequence"/>
</dbReference>
<dbReference type="RefSeq" id="WP_204466153.1">
    <property type="nucleotide sequence ID" value="NZ_JAFBCV010000005.1"/>
</dbReference>
<evidence type="ECO:0000256" key="1">
    <source>
        <dbReference type="ARBA" id="ARBA00022898"/>
    </source>
</evidence>
<name>A0ABS2SVM4_9BACI</name>
<dbReference type="InterPro" id="IPR000653">
    <property type="entry name" value="DegT/StrS_aminotransferase"/>
</dbReference>
<dbReference type="InterPro" id="IPR015424">
    <property type="entry name" value="PyrdxlP-dep_Trfase"/>
</dbReference>
<gene>
    <name evidence="4" type="ORF">JOC54_002119</name>
</gene>
<dbReference type="InterPro" id="IPR015422">
    <property type="entry name" value="PyrdxlP-dep_Trfase_small"/>
</dbReference>
<evidence type="ECO:0000313" key="4">
    <source>
        <dbReference type="EMBL" id="MBM7838860.1"/>
    </source>
</evidence>
<dbReference type="PANTHER" id="PTHR30244:SF36">
    <property type="entry name" value="3-OXO-GLUCOSE-6-PHOSPHATE:GLUTAMATE AMINOTRANSFERASE"/>
    <property type="match status" value="1"/>
</dbReference>
<proteinExistence type="inferred from homology"/>
<organism evidence="4 5">
    <name type="scientific">Shouchella xiaoxiensis</name>
    <dbReference type="NCBI Taxonomy" id="766895"/>
    <lineage>
        <taxon>Bacteria</taxon>
        <taxon>Bacillati</taxon>
        <taxon>Bacillota</taxon>
        <taxon>Bacilli</taxon>
        <taxon>Bacillales</taxon>
        <taxon>Bacillaceae</taxon>
        <taxon>Shouchella</taxon>
    </lineage>
</organism>
<reference evidence="4" key="1">
    <citation type="submission" date="2021-01" db="EMBL/GenBank/DDBJ databases">
        <title>Genomic Encyclopedia of Type Strains, Phase IV (KMG-IV): sequencing the most valuable type-strain genomes for metagenomic binning, comparative biology and taxonomic classification.</title>
        <authorList>
            <person name="Goeker M."/>
        </authorList>
    </citation>
    <scope>NUCLEOTIDE SEQUENCE</scope>
    <source>
        <strain evidence="4">DSM 21943</strain>
    </source>
</reference>
<dbReference type="EMBL" id="JAFBCV010000005">
    <property type="protein sequence ID" value="MBM7838860.1"/>
    <property type="molecule type" value="Genomic_DNA"/>
</dbReference>
<comment type="caution">
    <text evidence="4">The sequence shown here is derived from an EMBL/GenBank/DDBJ whole genome shotgun (WGS) entry which is preliminary data.</text>
</comment>
<dbReference type="InterPro" id="IPR015421">
    <property type="entry name" value="PyrdxlP-dep_Trfase_major"/>
</dbReference>
<evidence type="ECO:0000256" key="2">
    <source>
        <dbReference type="ARBA" id="ARBA00037999"/>
    </source>
</evidence>
<dbReference type="Gene3D" id="3.40.640.10">
    <property type="entry name" value="Type I PLP-dependent aspartate aminotransferase-like (Major domain)"/>
    <property type="match status" value="1"/>
</dbReference>
<dbReference type="Pfam" id="PF01041">
    <property type="entry name" value="DegT_DnrJ_EryC1"/>
    <property type="match status" value="1"/>
</dbReference>
<dbReference type="PANTHER" id="PTHR30244">
    <property type="entry name" value="TRANSAMINASE"/>
    <property type="match status" value="1"/>
</dbReference>
<evidence type="ECO:0000256" key="3">
    <source>
        <dbReference type="RuleBase" id="RU004508"/>
    </source>
</evidence>
<evidence type="ECO:0000313" key="5">
    <source>
        <dbReference type="Proteomes" id="UP001179280"/>
    </source>
</evidence>
<accession>A0ABS2SVM4</accession>
<comment type="similarity">
    <text evidence="2 3">Belongs to the DegT/DnrJ/EryC1 family.</text>
</comment>
<protein>
    <submittedName>
        <fullName evidence="4">dTDP-4-amino-4,6-dideoxygalactose transaminase</fullName>
    </submittedName>
</protein>